<keyword evidence="1" id="KW-1133">Transmembrane helix</keyword>
<reference evidence="3" key="1">
    <citation type="journal article" date="2019" name="Int. J. Syst. Evol. Microbiol.">
        <title>The Global Catalogue of Microorganisms (GCM) 10K type strain sequencing project: providing services to taxonomists for standard genome sequencing and annotation.</title>
        <authorList>
            <consortium name="The Broad Institute Genomics Platform"/>
            <consortium name="The Broad Institute Genome Sequencing Center for Infectious Disease"/>
            <person name="Wu L."/>
            <person name="Ma J."/>
        </authorList>
    </citation>
    <scope>NUCLEOTIDE SEQUENCE [LARGE SCALE GENOMIC DNA]</scope>
    <source>
        <strain evidence="3">R28</strain>
    </source>
</reference>
<evidence type="ECO:0000313" key="3">
    <source>
        <dbReference type="Proteomes" id="UP001597383"/>
    </source>
</evidence>
<keyword evidence="1" id="KW-0472">Membrane</keyword>
<evidence type="ECO:0000313" key="2">
    <source>
        <dbReference type="EMBL" id="MFD2042993.1"/>
    </source>
</evidence>
<organism evidence="2 3">
    <name type="scientific">Ornithinibacillus salinisoli</name>
    <dbReference type="NCBI Taxonomy" id="1848459"/>
    <lineage>
        <taxon>Bacteria</taxon>
        <taxon>Bacillati</taxon>
        <taxon>Bacillota</taxon>
        <taxon>Bacilli</taxon>
        <taxon>Bacillales</taxon>
        <taxon>Bacillaceae</taxon>
        <taxon>Ornithinibacillus</taxon>
    </lineage>
</organism>
<feature type="transmembrane region" description="Helical" evidence="1">
    <location>
        <begin position="7"/>
        <end position="30"/>
    </location>
</feature>
<proteinExistence type="predicted"/>
<keyword evidence="1" id="KW-0812">Transmembrane</keyword>
<name>A0ABW4VTX4_9BACI</name>
<dbReference type="Proteomes" id="UP001597383">
    <property type="component" value="Unassembled WGS sequence"/>
</dbReference>
<evidence type="ECO:0000256" key="1">
    <source>
        <dbReference type="SAM" id="Phobius"/>
    </source>
</evidence>
<dbReference type="EMBL" id="JBHUHQ010000002">
    <property type="protein sequence ID" value="MFD2042993.1"/>
    <property type="molecule type" value="Genomic_DNA"/>
</dbReference>
<dbReference type="RefSeq" id="WP_377554759.1">
    <property type="nucleotide sequence ID" value="NZ_JBHUHQ010000002.1"/>
</dbReference>
<accession>A0ABW4VTX4</accession>
<comment type="caution">
    <text evidence="2">The sequence shown here is derived from an EMBL/GenBank/DDBJ whole genome shotgun (WGS) entry which is preliminary data.</text>
</comment>
<gene>
    <name evidence="2" type="ORF">ACFSJF_01545</name>
</gene>
<keyword evidence="3" id="KW-1185">Reference proteome</keyword>
<protein>
    <submittedName>
        <fullName evidence="2">Uncharacterized protein</fullName>
    </submittedName>
</protein>
<sequence length="185" mass="20779">MKENKIANILFIIGIVQIVLGLILGLVVSAEEYTGYDANGVEQMQTGFDFATFLTWTVTGFVTGMLFIGFSEVIKLLHAINWKTPAPEPTSNEFAINTNPVSSDKVKQTFRKLDGVDEEKIMEYYTDEKVVEIIPSEMNGYCIVILEKGSEQFIRVVDIAGFGVKEVNDGEAKKRVMDWYNMLSE</sequence>
<feature type="transmembrane region" description="Helical" evidence="1">
    <location>
        <begin position="50"/>
        <end position="70"/>
    </location>
</feature>